<feature type="domain" description="CHAT" evidence="1">
    <location>
        <begin position="4"/>
        <end position="130"/>
    </location>
</feature>
<keyword evidence="3" id="KW-1185">Reference proteome</keyword>
<sequence length="158" mass="17381">MEQCSWVHLACHGIQDELDPMASGLLLQDGRLHLSKIIQKRLPHAEFAFLSACQTATGDGKRPEEAIHLAAGMLLAGYKGVIATMWSIRDDDGPFIADKVYAQLMKDGQPSGVHPAVALHKAVQELRKRSGSTFSSLTEAEGWVLLEIEYPLRRHPAL</sequence>
<accession>A0A4Y7PRH7</accession>
<dbReference type="STRING" id="50990.A0A4Y7PRH7"/>
<evidence type="ECO:0000313" key="3">
    <source>
        <dbReference type="Proteomes" id="UP000294933"/>
    </source>
</evidence>
<proteinExistence type="predicted"/>
<dbReference type="AlphaFoldDB" id="A0A4Y7PRH7"/>
<reference evidence="2 3" key="1">
    <citation type="submission" date="2018-06" db="EMBL/GenBank/DDBJ databases">
        <title>A transcriptomic atlas of mushroom development highlights an independent origin of complex multicellularity.</title>
        <authorList>
            <consortium name="DOE Joint Genome Institute"/>
            <person name="Krizsan K."/>
            <person name="Almasi E."/>
            <person name="Merenyi Z."/>
            <person name="Sahu N."/>
            <person name="Viragh M."/>
            <person name="Koszo T."/>
            <person name="Mondo S."/>
            <person name="Kiss B."/>
            <person name="Balint B."/>
            <person name="Kues U."/>
            <person name="Barry K."/>
            <person name="Hegedus J.C."/>
            <person name="Henrissat B."/>
            <person name="Johnson J."/>
            <person name="Lipzen A."/>
            <person name="Ohm R."/>
            <person name="Nagy I."/>
            <person name="Pangilinan J."/>
            <person name="Yan J."/>
            <person name="Xiong Y."/>
            <person name="Grigoriev I.V."/>
            <person name="Hibbett D.S."/>
            <person name="Nagy L.G."/>
        </authorList>
    </citation>
    <scope>NUCLEOTIDE SEQUENCE [LARGE SCALE GENOMIC DNA]</scope>
    <source>
        <strain evidence="2 3">SZMC22713</strain>
    </source>
</reference>
<name>A0A4Y7PRH7_9AGAM</name>
<organism evidence="2 3">
    <name type="scientific">Rickenella mellea</name>
    <dbReference type="NCBI Taxonomy" id="50990"/>
    <lineage>
        <taxon>Eukaryota</taxon>
        <taxon>Fungi</taxon>
        <taxon>Dikarya</taxon>
        <taxon>Basidiomycota</taxon>
        <taxon>Agaricomycotina</taxon>
        <taxon>Agaricomycetes</taxon>
        <taxon>Hymenochaetales</taxon>
        <taxon>Rickenellaceae</taxon>
        <taxon>Rickenella</taxon>
    </lineage>
</organism>
<gene>
    <name evidence="2" type="ORF">BD410DRAFT_807513</name>
</gene>
<dbReference type="OrthoDB" id="9991317at2759"/>
<dbReference type="VEuPathDB" id="FungiDB:BD410DRAFT_807513"/>
<dbReference type="InterPro" id="IPR024983">
    <property type="entry name" value="CHAT_dom"/>
</dbReference>
<dbReference type="EMBL" id="ML170226">
    <property type="protein sequence ID" value="TDL17179.1"/>
    <property type="molecule type" value="Genomic_DNA"/>
</dbReference>
<dbReference type="Pfam" id="PF12770">
    <property type="entry name" value="CHAT"/>
    <property type="match status" value="1"/>
</dbReference>
<protein>
    <recommendedName>
        <fullName evidence="1">CHAT domain-containing protein</fullName>
    </recommendedName>
</protein>
<evidence type="ECO:0000259" key="1">
    <source>
        <dbReference type="Pfam" id="PF12770"/>
    </source>
</evidence>
<dbReference type="Proteomes" id="UP000294933">
    <property type="component" value="Unassembled WGS sequence"/>
</dbReference>
<evidence type="ECO:0000313" key="2">
    <source>
        <dbReference type="EMBL" id="TDL17179.1"/>
    </source>
</evidence>